<keyword evidence="1" id="KW-0813">Transport</keyword>
<dbReference type="CDD" id="cd03230">
    <property type="entry name" value="ABC_DR_subfamily_A"/>
    <property type="match status" value="1"/>
</dbReference>
<comment type="caution">
    <text evidence="5">The sequence shown here is derived from an EMBL/GenBank/DDBJ whole genome shotgun (WGS) entry which is preliminary data.</text>
</comment>
<sequence>MEPILECRQLFKDYTSCRALAGVDLTLYRGRIVGLLGPNSSGKTTLIKLAAGLLAPTAGQILVAGHVPGPETKSLVSYLPERTYLPDWMTARQVICFFADFYADFDSAAAFDMLQRLGVRPDAKLKTLSKGTKEKVQLILVMSRRAQLYLLDEPIGGVDPAARDYILSTILTNYSPDATVLISTHLIGDIEKILDQVVFLRGGQVDLCATVDEIRAERGCSVDAFFREVFKC</sequence>
<dbReference type="InterPro" id="IPR027417">
    <property type="entry name" value="P-loop_NTPase"/>
</dbReference>
<name>A0A923I645_9FIRM</name>
<dbReference type="PROSITE" id="PS50893">
    <property type="entry name" value="ABC_TRANSPORTER_2"/>
    <property type="match status" value="1"/>
</dbReference>
<dbReference type="InterPro" id="IPR051782">
    <property type="entry name" value="ABC_Transporter_VariousFunc"/>
</dbReference>
<evidence type="ECO:0000256" key="2">
    <source>
        <dbReference type="ARBA" id="ARBA00022741"/>
    </source>
</evidence>
<dbReference type="InterPro" id="IPR003593">
    <property type="entry name" value="AAA+_ATPase"/>
</dbReference>
<accession>A0A923I645</accession>
<gene>
    <name evidence="5" type="ORF">H8S23_05800</name>
</gene>
<dbReference type="Proteomes" id="UP000659630">
    <property type="component" value="Unassembled WGS sequence"/>
</dbReference>
<evidence type="ECO:0000259" key="4">
    <source>
        <dbReference type="PROSITE" id="PS50893"/>
    </source>
</evidence>
<dbReference type="Gene3D" id="3.40.50.300">
    <property type="entry name" value="P-loop containing nucleotide triphosphate hydrolases"/>
    <property type="match status" value="1"/>
</dbReference>
<evidence type="ECO:0000256" key="1">
    <source>
        <dbReference type="ARBA" id="ARBA00022448"/>
    </source>
</evidence>
<dbReference type="InterPro" id="IPR003439">
    <property type="entry name" value="ABC_transporter-like_ATP-bd"/>
</dbReference>
<protein>
    <submittedName>
        <fullName evidence="5">ABC transporter ATP-binding protein</fullName>
    </submittedName>
</protein>
<organism evidence="5 6">
    <name type="scientific">Anaerofilum hominis</name>
    <dbReference type="NCBI Taxonomy" id="2763016"/>
    <lineage>
        <taxon>Bacteria</taxon>
        <taxon>Bacillati</taxon>
        <taxon>Bacillota</taxon>
        <taxon>Clostridia</taxon>
        <taxon>Eubacteriales</taxon>
        <taxon>Oscillospiraceae</taxon>
        <taxon>Anaerofilum</taxon>
    </lineage>
</organism>
<dbReference type="RefSeq" id="WP_186887388.1">
    <property type="nucleotide sequence ID" value="NZ_JACONZ010000002.1"/>
</dbReference>
<dbReference type="SUPFAM" id="SSF52540">
    <property type="entry name" value="P-loop containing nucleoside triphosphate hydrolases"/>
    <property type="match status" value="1"/>
</dbReference>
<keyword evidence="6" id="KW-1185">Reference proteome</keyword>
<proteinExistence type="predicted"/>
<dbReference type="PANTHER" id="PTHR42939:SF1">
    <property type="entry name" value="ABC TRANSPORTER ATP-BINDING PROTEIN ALBC-RELATED"/>
    <property type="match status" value="1"/>
</dbReference>
<evidence type="ECO:0000313" key="5">
    <source>
        <dbReference type="EMBL" id="MBC5581013.1"/>
    </source>
</evidence>
<reference evidence="5" key="1">
    <citation type="submission" date="2020-08" db="EMBL/GenBank/DDBJ databases">
        <title>Genome public.</title>
        <authorList>
            <person name="Liu C."/>
            <person name="Sun Q."/>
        </authorList>
    </citation>
    <scope>NUCLEOTIDE SEQUENCE</scope>
    <source>
        <strain evidence="5">BX8</strain>
    </source>
</reference>
<dbReference type="PANTHER" id="PTHR42939">
    <property type="entry name" value="ABC TRANSPORTER ATP-BINDING PROTEIN ALBC-RELATED"/>
    <property type="match status" value="1"/>
</dbReference>
<dbReference type="GO" id="GO:0005524">
    <property type="term" value="F:ATP binding"/>
    <property type="evidence" value="ECO:0007669"/>
    <property type="project" value="UniProtKB-KW"/>
</dbReference>
<keyword evidence="2" id="KW-0547">Nucleotide-binding</keyword>
<evidence type="ECO:0000256" key="3">
    <source>
        <dbReference type="ARBA" id="ARBA00022840"/>
    </source>
</evidence>
<evidence type="ECO:0000313" key="6">
    <source>
        <dbReference type="Proteomes" id="UP000659630"/>
    </source>
</evidence>
<dbReference type="AlphaFoldDB" id="A0A923I645"/>
<dbReference type="SMART" id="SM00382">
    <property type="entry name" value="AAA"/>
    <property type="match status" value="1"/>
</dbReference>
<dbReference type="Pfam" id="PF00005">
    <property type="entry name" value="ABC_tran"/>
    <property type="match status" value="1"/>
</dbReference>
<dbReference type="GO" id="GO:0016887">
    <property type="term" value="F:ATP hydrolysis activity"/>
    <property type="evidence" value="ECO:0007669"/>
    <property type="project" value="InterPro"/>
</dbReference>
<keyword evidence="3 5" id="KW-0067">ATP-binding</keyword>
<dbReference type="EMBL" id="JACONZ010000002">
    <property type="protein sequence ID" value="MBC5581013.1"/>
    <property type="molecule type" value="Genomic_DNA"/>
</dbReference>
<feature type="domain" description="ABC transporter" evidence="4">
    <location>
        <begin position="5"/>
        <end position="227"/>
    </location>
</feature>